<evidence type="ECO:0000256" key="1">
    <source>
        <dbReference type="ARBA" id="ARBA00023017"/>
    </source>
</evidence>
<feature type="non-terminal residue" evidence="5">
    <location>
        <position position="227"/>
    </location>
</feature>
<dbReference type="STRING" id="407821.A0A087TTX2"/>
<evidence type="ECO:0000256" key="2">
    <source>
        <dbReference type="ARBA" id="ARBA00023054"/>
    </source>
</evidence>
<dbReference type="Proteomes" id="UP000054359">
    <property type="component" value="Unassembled WGS sequence"/>
</dbReference>
<reference evidence="5 6" key="1">
    <citation type="submission" date="2013-11" db="EMBL/GenBank/DDBJ databases">
        <title>Genome sequencing of Stegodyphus mimosarum.</title>
        <authorList>
            <person name="Bechsgaard J."/>
        </authorList>
    </citation>
    <scope>NUCLEOTIDE SEQUENCE [LARGE SCALE GENOMIC DNA]</scope>
</reference>
<dbReference type="GO" id="GO:0030286">
    <property type="term" value="C:dynein complex"/>
    <property type="evidence" value="ECO:0007669"/>
    <property type="project" value="UniProtKB-KW"/>
</dbReference>
<evidence type="ECO:0000256" key="4">
    <source>
        <dbReference type="ARBA" id="ARBA00038114"/>
    </source>
</evidence>
<evidence type="ECO:0000256" key="3">
    <source>
        <dbReference type="ARBA" id="ARBA00023175"/>
    </source>
</evidence>
<dbReference type="GO" id="GO:0005930">
    <property type="term" value="C:axoneme"/>
    <property type="evidence" value="ECO:0007669"/>
    <property type="project" value="TreeGrafter"/>
</dbReference>
<keyword evidence="2" id="KW-0175">Coiled coil</keyword>
<dbReference type="PANTHER" id="PTHR13183">
    <property type="entry name" value="AXONEMAL INNER ARM DYNEIN LIGHT CHAIN 28"/>
    <property type="match status" value="1"/>
</dbReference>
<dbReference type="InterPro" id="IPR019347">
    <property type="entry name" value="Axonemal_dynein_light_chain"/>
</dbReference>
<dbReference type="OMA" id="ASIMPPR"/>
<dbReference type="AlphaFoldDB" id="A0A087TTX2"/>
<evidence type="ECO:0000313" key="6">
    <source>
        <dbReference type="Proteomes" id="UP000054359"/>
    </source>
</evidence>
<organism evidence="5 6">
    <name type="scientific">Stegodyphus mimosarum</name>
    <name type="common">African social velvet spider</name>
    <dbReference type="NCBI Taxonomy" id="407821"/>
    <lineage>
        <taxon>Eukaryota</taxon>
        <taxon>Metazoa</taxon>
        <taxon>Ecdysozoa</taxon>
        <taxon>Arthropoda</taxon>
        <taxon>Chelicerata</taxon>
        <taxon>Arachnida</taxon>
        <taxon>Araneae</taxon>
        <taxon>Araneomorphae</taxon>
        <taxon>Entelegynae</taxon>
        <taxon>Eresoidea</taxon>
        <taxon>Eresidae</taxon>
        <taxon>Stegodyphus</taxon>
    </lineage>
</organism>
<comment type="similarity">
    <text evidence="4">Belongs to the inner dynein arm light chain family.</text>
</comment>
<dbReference type="GO" id="GO:0045504">
    <property type="term" value="F:dynein heavy chain binding"/>
    <property type="evidence" value="ECO:0007669"/>
    <property type="project" value="TreeGrafter"/>
</dbReference>
<protein>
    <submittedName>
        <fullName evidence="5">Inner dynein arm light chain, axonemal</fullName>
    </submittedName>
</protein>
<dbReference type="PANTHER" id="PTHR13183:SF0">
    <property type="entry name" value="AXONEMAL DYNEIN LIGHT INTERMEDIATE POLYPEPTIDE 1"/>
    <property type="match status" value="1"/>
</dbReference>
<keyword evidence="1" id="KW-0243">Dynein</keyword>
<sequence>MITVTMGRTCQTYQTPQIAVPAVLNNLRPGNQLWTTTNPKAADKDNTYWYQKVSRASASPSDVMRLQERLDDELQRRGAREIGPCDVRRELYDQCFDELIRQECVVCPERGRLLRMVRIENHVSINSLIRCYESSLAYGLKKKLTSVDCVNRLTRDITNLLSKSAQLSDILCDLQSKVAQVKEQAESREAQMRKEFDAAENYLRNNNEFVLKDMINSIVDETIEEET</sequence>
<accession>A0A087TTX2</accession>
<keyword evidence="6" id="KW-1185">Reference proteome</keyword>
<evidence type="ECO:0000313" key="5">
    <source>
        <dbReference type="EMBL" id="KFM68561.1"/>
    </source>
</evidence>
<name>A0A087TTX2_STEMI</name>
<gene>
    <name evidence="5" type="ORF">X975_14482</name>
</gene>
<proteinExistence type="inferred from homology"/>
<dbReference type="EMBL" id="KK116715">
    <property type="protein sequence ID" value="KFM68561.1"/>
    <property type="molecule type" value="Genomic_DNA"/>
</dbReference>
<dbReference type="OrthoDB" id="273640at2759"/>
<keyword evidence="3" id="KW-0505">Motor protein</keyword>
<dbReference type="Pfam" id="PF10211">
    <property type="entry name" value="Ax_dynein_light"/>
    <property type="match status" value="1"/>
</dbReference>